<dbReference type="PANTHER" id="PTHR30561">
    <property type="entry name" value="SMR FAMILY PROTON-DEPENDENT DRUG EFFLUX TRANSPORTER SUGE"/>
    <property type="match status" value="1"/>
</dbReference>
<dbReference type="InterPro" id="IPR045324">
    <property type="entry name" value="Small_multidrug_res"/>
</dbReference>
<evidence type="ECO:0000256" key="6">
    <source>
        <dbReference type="ARBA" id="ARBA00023136"/>
    </source>
</evidence>
<keyword evidence="4 7" id="KW-0812">Transmembrane</keyword>
<evidence type="ECO:0000256" key="2">
    <source>
        <dbReference type="ARBA" id="ARBA00022448"/>
    </source>
</evidence>
<evidence type="ECO:0000313" key="11">
    <source>
        <dbReference type="Proteomes" id="UP001056500"/>
    </source>
</evidence>
<keyword evidence="3" id="KW-1003">Cell membrane</keyword>
<dbReference type="Proteomes" id="UP001056500">
    <property type="component" value="Chromosome"/>
</dbReference>
<evidence type="ECO:0000313" key="10">
    <source>
        <dbReference type="EMBL" id="USG64961.1"/>
    </source>
</evidence>
<dbReference type="Pfam" id="PF00893">
    <property type="entry name" value="Multi_Drug_Res"/>
    <property type="match status" value="1"/>
</dbReference>
<dbReference type="Gene3D" id="1.10.3730.20">
    <property type="match status" value="1"/>
</dbReference>
<sequence>MSWVYLLVAIGLEVAATTCMKLSEGLTKPVPSVMMFVLYIISFSSLSLALKQLEVGTAYAIWSGLGTAAIAVIGVYLFKESFSAQKVIAILLIIAGCVMLNLNSDSHQSSGPAKQSVDHLSGSGESR</sequence>
<comment type="subcellular location">
    <subcellularLocation>
        <location evidence="1 7">Cell membrane</location>
        <topology evidence="1 7">Multi-pass membrane protein</topology>
    </subcellularLocation>
</comment>
<feature type="transmembrane region" description="Helical" evidence="9">
    <location>
        <begin position="32"/>
        <end position="50"/>
    </location>
</feature>
<feature type="transmembrane region" description="Helical" evidence="9">
    <location>
        <begin position="57"/>
        <end position="78"/>
    </location>
</feature>
<evidence type="ECO:0000256" key="7">
    <source>
        <dbReference type="RuleBase" id="RU003942"/>
    </source>
</evidence>
<evidence type="ECO:0000256" key="3">
    <source>
        <dbReference type="ARBA" id="ARBA00022475"/>
    </source>
</evidence>
<dbReference type="EMBL" id="CP098755">
    <property type="protein sequence ID" value="USG64961.1"/>
    <property type="molecule type" value="Genomic_DNA"/>
</dbReference>
<dbReference type="RefSeq" id="WP_251872069.1">
    <property type="nucleotide sequence ID" value="NZ_CP098755.1"/>
</dbReference>
<evidence type="ECO:0000256" key="8">
    <source>
        <dbReference type="SAM" id="MobiDB-lite"/>
    </source>
</evidence>
<keyword evidence="11" id="KW-1185">Reference proteome</keyword>
<dbReference type="PANTHER" id="PTHR30561:SF1">
    <property type="entry name" value="MULTIDRUG TRANSPORTER EMRE"/>
    <property type="match status" value="1"/>
</dbReference>
<accession>A0ABY4WJY2</accession>
<gene>
    <name evidence="10" type="ORF">NDK47_23000</name>
</gene>
<organism evidence="10 11">
    <name type="scientific">Brevibacillus ruminantium</name>
    <dbReference type="NCBI Taxonomy" id="2950604"/>
    <lineage>
        <taxon>Bacteria</taxon>
        <taxon>Bacillati</taxon>
        <taxon>Bacillota</taxon>
        <taxon>Bacilli</taxon>
        <taxon>Bacillales</taxon>
        <taxon>Paenibacillaceae</taxon>
        <taxon>Brevibacillus</taxon>
    </lineage>
</organism>
<evidence type="ECO:0000256" key="4">
    <source>
        <dbReference type="ARBA" id="ARBA00022692"/>
    </source>
</evidence>
<feature type="region of interest" description="Disordered" evidence="8">
    <location>
        <begin position="106"/>
        <end position="127"/>
    </location>
</feature>
<feature type="transmembrane region" description="Helical" evidence="9">
    <location>
        <begin position="84"/>
        <end position="102"/>
    </location>
</feature>
<keyword evidence="2" id="KW-0813">Transport</keyword>
<evidence type="ECO:0000256" key="1">
    <source>
        <dbReference type="ARBA" id="ARBA00004651"/>
    </source>
</evidence>
<evidence type="ECO:0000256" key="5">
    <source>
        <dbReference type="ARBA" id="ARBA00022989"/>
    </source>
</evidence>
<protein>
    <submittedName>
        <fullName evidence="10">Multidrug efflux SMR transporter</fullName>
    </submittedName>
</protein>
<proteinExistence type="inferred from homology"/>
<name>A0ABY4WJY2_9BACL</name>
<evidence type="ECO:0000256" key="9">
    <source>
        <dbReference type="SAM" id="Phobius"/>
    </source>
</evidence>
<keyword evidence="6 9" id="KW-0472">Membrane</keyword>
<dbReference type="InterPro" id="IPR000390">
    <property type="entry name" value="Small_drug/metabolite_transptr"/>
</dbReference>
<reference evidence="10" key="1">
    <citation type="submission" date="2022-06" db="EMBL/GenBank/DDBJ databases">
        <title>Genome sequencing of Brevibacillus sp. BB3-R1.</title>
        <authorList>
            <person name="Heo J."/>
            <person name="Lee D."/>
            <person name="Won M."/>
            <person name="Han B.-H."/>
            <person name="Hong S.-B."/>
            <person name="Kwon S.-W."/>
        </authorList>
    </citation>
    <scope>NUCLEOTIDE SEQUENCE</scope>
    <source>
        <strain evidence="10">BB3-R1</strain>
    </source>
</reference>
<keyword evidence="5 9" id="KW-1133">Transmembrane helix</keyword>
<dbReference type="SUPFAM" id="SSF103481">
    <property type="entry name" value="Multidrug resistance efflux transporter EmrE"/>
    <property type="match status" value="1"/>
</dbReference>
<comment type="similarity">
    <text evidence="7">Belongs to the drug/metabolite transporter (DMT) superfamily. Small multidrug resistance (SMR) (TC 2.A.7.1) family.</text>
</comment>
<dbReference type="InterPro" id="IPR037185">
    <property type="entry name" value="EmrE-like"/>
</dbReference>